<proteinExistence type="predicted"/>
<comment type="caution">
    <text evidence="1">The sequence shown here is derived from an EMBL/GenBank/DDBJ whole genome shotgun (WGS) entry which is preliminary data.</text>
</comment>
<evidence type="ECO:0000313" key="2">
    <source>
        <dbReference type="Proteomes" id="UP000821845"/>
    </source>
</evidence>
<reference evidence="1" key="1">
    <citation type="submission" date="2020-05" db="EMBL/GenBank/DDBJ databases">
        <title>Large-scale comparative analyses of tick genomes elucidate their genetic diversity and vector capacities.</title>
        <authorList>
            <person name="Jia N."/>
            <person name="Wang J."/>
            <person name="Shi W."/>
            <person name="Du L."/>
            <person name="Sun Y."/>
            <person name="Zhan W."/>
            <person name="Jiang J."/>
            <person name="Wang Q."/>
            <person name="Zhang B."/>
            <person name="Ji P."/>
            <person name="Sakyi L.B."/>
            <person name="Cui X."/>
            <person name="Yuan T."/>
            <person name="Jiang B."/>
            <person name="Yang W."/>
            <person name="Lam T.T.-Y."/>
            <person name="Chang Q."/>
            <person name="Ding S."/>
            <person name="Wang X."/>
            <person name="Zhu J."/>
            <person name="Ruan X."/>
            <person name="Zhao L."/>
            <person name="Wei J."/>
            <person name="Que T."/>
            <person name="Du C."/>
            <person name="Cheng J."/>
            <person name="Dai P."/>
            <person name="Han X."/>
            <person name="Huang E."/>
            <person name="Gao Y."/>
            <person name="Liu J."/>
            <person name="Shao H."/>
            <person name="Ye R."/>
            <person name="Li L."/>
            <person name="Wei W."/>
            <person name="Wang X."/>
            <person name="Wang C."/>
            <person name="Yang T."/>
            <person name="Huo Q."/>
            <person name="Li W."/>
            <person name="Guo W."/>
            <person name="Chen H."/>
            <person name="Zhou L."/>
            <person name="Ni X."/>
            <person name="Tian J."/>
            <person name="Zhou Y."/>
            <person name="Sheng Y."/>
            <person name="Liu T."/>
            <person name="Pan Y."/>
            <person name="Xia L."/>
            <person name="Li J."/>
            <person name="Zhao F."/>
            <person name="Cao W."/>
        </authorList>
    </citation>
    <scope>NUCLEOTIDE SEQUENCE</scope>
    <source>
        <strain evidence="1">Hyas-2018</strain>
    </source>
</reference>
<sequence length="255" mass="28531">MEPSEVTSVRDPLLAYEPRVASMATQGPYGKPCVASTPPRSLGKNNSGHIMNSDSRNMIVHCYTYWRNREPEHSVEDTSKFVADVLGVSVKTVFRIGFKHEKRTRNSLVIDRDDIADWRNGCLHDVFFLEDTLVTAGHTRSIVWIDTVVQKRGRLFSRGNSLTTGLKPSSGVCQRLIVMHIGSEDGFVDDCLDIFGGQNTGHYHEEMNDNRFQGSLNDVLQDFSAGSVIVLDNALTIAGEKRLSTTAWKKEKIQE</sequence>
<protein>
    <submittedName>
        <fullName evidence="1">Uncharacterized protein</fullName>
    </submittedName>
</protein>
<gene>
    <name evidence="1" type="ORF">HPB50_008183</name>
</gene>
<dbReference type="EMBL" id="CM023483">
    <property type="protein sequence ID" value="KAH6935700.1"/>
    <property type="molecule type" value="Genomic_DNA"/>
</dbReference>
<organism evidence="1 2">
    <name type="scientific">Hyalomma asiaticum</name>
    <name type="common">Tick</name>
    <dbReference type="NCBI Taxonomy" id="266040"/>
    <lineage>
        <taxon>Eukaryota</taxon>
        <taxon>Metazoa</taxon>
        <taxon>Ecdysozoa</taxon>
        <taxon>Arthropoda</taxon>
        <taxon>Chelicerata</taxon>
        <taxon>Arachnida</taxon>
        <taxon>Acari</taxon>
        <taxon>Parasitiformes</taxon>
        <taxon>Ixodida</taxon>
        <taxon>Ixodoidea</taxon>
        <taxon>Ixodidae</taxon>
        <taxon>Hyalomminae</taxon>
        <taxon>Hyalomma</taxon>
    </lineage>
</organism>
<dbReference type="Proteomes" id="UP000821845">
    <property type="component" value="Chromosome 3"/>
</dbReference>
<keyword evidence="2" id="KW-1185">Reference proteome</keyword>
<evidence type="ECO:0000313" key="1">
    <source>
        <dbReference type="EMBL" id="KAH6935700.1"/>
    </source>
</evidence>
<accession>A0ACB7SM42</accession>
<name>A0ACB7SM42_HYAAI</name>